<dbReference type="Pfam" id="PF13581">
    <property type="entry name" value="HATPase_c_2"/>
    <property type="match status" value="1"/>
</dbReference>
<keyword evidence="3" id="KW-0547">Nucleotide-binding</keyword>
<sequence>MSLELFPSAEPSEALRWCRAFPGEAAQAAAVRRFVAMLLDGCAVLDDVLLSVDELVVNALRHTKSGRLGGTFTVELRREAGTVAVAVRDQGGPTEPAATEADEFAESGRGLRTVSALAARWGWFGNDRSRTVAAFFDEATAHWPEAA</sequence>
<keyword evidence="1" id="KW-0808">Transferase</keyword>
<keyword evidence="4" id="KW-1185">Reference proteome</keyword>
<dbReference type="RefSeq" id="WP_378253510.1">
    <property type="nucleotide sequence ID" value="NZ_JBHSIT010000002.1"/>
</dbReference>
<evidence type="ECO:0000313" key="4">
    <source>
        <dbReference type="Proteomes" id="UP001595872"/>
    </source>
</evidence>
<feature type="domain" description="Histidine kinase/HSP90-like ATPase" evidence="2">
    <location>
        <begin position="21"/>
        <end position="119"/>
    </location>
</feature>
<dbReference type="PANTHER" id="PTHR35526:SF3">
    <property type="entry name" value="ANTI-SIGMA-F FACTOR RSBW"/>
    <property type="match status" value="1"/>
</dbReference>
<name>A0ABV9TVZ1_9ACTN</name>
<evidence type="ECO:0000313" key="3">
    <source>
        <dbReference type="EMBL" id="MFC4907618.1"/>
    </source>
</evidence>
<keyword evidence="3" id="KW-0067">ATP-binding</keyword>
<dbReference type="InterPro" id="IPR003594">
    <property type="entry name" value="HATPase_dom"/>
</dbReference>
<dbReference type="EMBL" id="JBHSIT010000002">
    <property type="protein sequence ID" value="MFC4907618.1"/>
    <property type="molecule type" value="Genomic_DNA"/>
</dbReference>
<evidence type="ECO:0000259" key="2">
    <source>
        <dbReference type="Pfam" id="PF13581"/>
    </source>
</evidence>
<protein>
    <submittedName>
        <fullName evidence="3">ATP-binding protein</fullName>
    </submittedName>
</protein>
<dbReference type="SUPFAM" id="SSF55874">
    <property type="entry name" value="ATPase domain of HSP90 chaperone/DNA topoisomerase II/histidine kinase"/>
    <property type="match status" value="1"/>
</dbReference>
<organism evidence="3 4">
    <name type="scientific">Actinomadura gamaensis</name>
    <dbReference type="NCBI Taxonomy" id="1763541"/>
    <lineage>
        <taxon>Bacteria</taxon>
        <taxon>Bacillati</taxon>
        <taxon>Actinomycetota</taxon>
        <taxon>Actinomycetes</taxon>
        <taxon>Streptosporangiales</taxon>
        <taxon>Thermomonosporaceae</taxon>
        <taxon>Actinomadura</taxon>
    </lineage>
</organism>
<dbReference type="InterPro" id="IPR036890">
    <property type="entry name" value="HATPase_C_sf"/>
</dbReference>
<keyword evidence="1" id="KW-0418">Kinase</keyword>
<evidence type="ECO:0000256" key="1">
    <source>
        <dbReference type="ARBA" id="ARBA00022527"/>
    </source>
</evidence>
<accession>A0ABV9TVZ1</accession>
<dbReference type="Gene3D" id="3.30.565.10">
    <property type="entry name" value="Histidine kinase-like ATPase, C-terminal domain"/>
    <property type="match status" value="1"/>
</dbReference>
<dbReference type="GO" id="GO:0005524">
    <property type="term" value="F:ATP binding"/>
    <property type="evidence" value="ECO:0007669"/>
    <property type="project" value="UniProtKB-KW"/>
</dbReference>
<keyword evidence="1" id="KW-0723">Serine/threonine-protein kinase</keyword>
<proteinExistence type="predicted"/>
<dbReference type="Proteomes" id="UP001595872">
    <property type="component" value="Unassembled WGS sequence"/>
</dbReference>
<dbReference type="PANTHER" id="PTHR35526">
    <property type="entry name" value="ANTI-SIGMA-F FACTOR RSBW-RELATED"/>
    <property type="match status" value="1"/>
</dbReference>
<dbReference type="InterPro" id="IPR050267">
    <property type="entry name" value="Anti-sigma-factor_SerPK"/>
</dbReference>
<dbReference type="CDD" id="cd16936">
    <property type="entry name" value="HATPase_RsbW-like"/>
    <property type="match status" value="1"/>
</dbReference>
<gene>
    <name evidence="3" type="ORF">ACFPCY_09825</name>
</gene>
<reference evidence="4" key="1">
    <citation type="journal article" date="2019" name="Int. J. Syst. Evol. Microbiol.">
        <title>The Global Catalogue of Microorganisms (GCM) 10K type strain sequencing project: providing services to taxonomists for standard genome sequencing and annotation.</title>
        <authorList>
            <consortium name="The Broad Institute Genomics Platform"/>
            <consortium name="The Broad Institute Genome Sequencing Center for Infectious Disease"/>
            <person name="Wu L."/>
            <person name="Ma J."/>
        </authorList>
    </citation>
    <scope>NUCLEOTIDE SEQUENCE [LARGE SCALE GENOMIC DNA]</scope>
    <source>
        <strain evidence="4">KLKA75</strain>
    </source>
</reference>
<comment type="caution">
    <text evidence="3">The sequence shown here is derived from an EMBL/GenBank/DDBJ whole genome shotgun (WGS) entry which is preliminary data.</text>
</comment>